<dbReference type="EMBL" id="JBJVNE010000032">
    <property type="protein sequence ID" value="MFM9652759.1"/>
    <property type="molecule type" value="Genomic_DNA"/>
</dbReference>
<reference evidence="2 3" key="1">
    <citation type="submission" date="2024-12" db="EMBL/GenBank/DDBJ databases">
        <title>Forecasting of Potato common scab and diversities of Pathogenic streptomyces spp. in china.</title>
        <authorList>
            <person name="Handique U."/>
            <person name="Wu J."/>
        </authorList>
    </citation>
    <scope>NUCLEOTIDE SEQUENCE [LARGE SCALE GENOMIC DNA]</scope>
    <source>
        <strain evidence="2 3">ZRIMU1585</strain>
    </source>
</reference>
<proteinExistence type="predicted"/>
<feature type="region of interest" description="Disordered" evidence="1">
    <location>
        <begin position="42"/>
        <end position="65"/>
    </location>
</feature>
<accession>A0ABW9J0B9</accession>
<protein>
    <submittedName>
        <fullName evidence="2">Uncharacterized protein</fullName>
    </submittedName>
</protein>
<dbReference type="RefSeq" id="WP_409096867.1">
    <property type="nucleotide sequence ID" value="NZ_JBJVND010000044.1"/>
</dbReference>
<comment type="caution">
    <text evidence="2">The sequence shown here is derived from an EMBL/GenBank/DDBJ whole genome shotgun (WGS) entry which is preliminary data.</text>
</comment>
<organism evidence="2 3">
    <name type="scientific">Streptomyces galilaeus</name>
    <dbReference type="NCBI Taxonomy" id="33899"/>
    <lineage>
        <taxon>Bacteria</taxon>
        <taxon>Bacillati</taxon>
        <taxon>Actinomycetota</taxon>
        <taxon>Actinomycetes</taxon>
        <taxon>Kitasatosporales</taxon>
        <taxon>Streptomycetaceae</taxon>
        <taxon>Streptomyces</taxon>
    </lineage>
</organism>
<name>A0ABW9J0B9_STRGJ</name>
<evidence type="ECO:0000313" key="3">
    <source>
        <dbReference type="Proteomes" id="UP001631993"/>
    </source>
</evidence>
<dbReference type="Proteomes" id="UP001631993">
    <property type="component" value="Unassembled WGS sequence"/>
</dbReference>
<evidence type="ECO:0000313" key="2">
    <source>
        <dbReference type="EMBL" id="MFM9652759.1"/>
    </source>
</evidence>
<gene>
    <name evidence="2" type="ORF">ACKI1S_42500</name>
</gene>
<sequence length="65" mass="6827">MKIRILVAKPEGAVLHDRPWPAVGDTVDDLPTAVAAHLVASEVAEQVADTPPPTRRTSKKGDSSG</sequence>
<evidence type="ECO:0000256" key="1">
    <source>
        <dbReference type="SAM" id="MobiDB-lite"/>
    </source>
</evidence>
<keyword evidence="3" id="KW-1185">Reference proteome</keyword>